<dbReference type="OrthoDB" id="1906820at2759"/>
<keyword evidence="3" id="KW-1185">Reference proteome</keyword>
<dbReference type="GO" id="GO:0003676">
    <property type="term" value="F:nucleic acid binding"/>
    <property type="evidence" value="ECO:0007669"/>
    <property type="project" value="InterPro"/>
</dbReference>
<dbReference type="EMBL" id="JAKOGI010000594">
    <property type="protein sequence ID" value="KAJ8432657.1"/>
    <property type="molecule type" value="Genomic_DNA"/>
</dbReference>
<dbReference type="Proteomes" id="UP001153076">
    <property type="component" value="Unassembled WGS sequence"/>
</dbReference>
<evidence type="ECO:0000313" key="2">
    <source>
        <dbReference type="EMBL" id="KAJ8432657.1"/>
    </source>
</evidence>
<accession>A0A9Q1Q8A9</accession>
<feature type="domain" description="RNase H type-1" evidence="1">
    <location>
        <begin position="131"/>
        <end position="217"/>
    </location>
</feature>
<proteinExistence type="predicted"/>
<dbReference type="InterPro" id="IPR002156">
    <property type="entry name" value="RNaseH_domain"/>
</dbReference>
<dbReference type="AlphaFoldDB" id="A0A9Q1Q8A9"/>
<dbReference type="GO" id="GO:0004523">
    <property type="term" value="F:RNA-DNA hybrid ribonuclease activity"/>
    <property type="evidence" value="ECO:0007669"/>
    <property type="project" value="InterPro"/>
</dbReference>
<reference evidence="2" key="1">
    <citation type="submission" date="2022-04" db="EMBL/GenBank/DDBJ databases">
        <title>Carnegiea gigantea Genome sequencing and assembly v2.</title>
        <authorList>
            <person name="Copetti D."/>
            <person name="Sanderson M.J."/>
            <person name="Burquez A."/>
            <person name="Wojciechowski M.F."/>
        </authorList>
    </citation>
    <scope>NUCLEOTIDE SEQUENCE</scope>
    <source>
        <strain evidence="2">SGP5-SGP5p</strain>
        <tissue evidence="2">Aerial part</tissue>
    </source>
</reference>
<protein>
    <recommendedName>
        <fullName evidence="1">RNase H type-1 domain-containing protein</fullName>
    </recommendedName>
</protein>
<sequence>MKVHDLIDVENGCWREALVKEGFLDCDYEVILKLPLSTSWPPNRLVWHFSSKGLFRGVHRSKPGPDQTGPGMEGALLLAIMTFGKPFGRWMFPHECGCLGGGHVEASYRLDVLGDRAVAFVRSFREAKERHDGDVLLAGNKQGRGFIDAKTKEARACLFGFQQAKETGHTELIINCNCMNLVQKLKATIVHENFVGWVIQDILRLVELFNYYAWSFVK</sequence>
<dbReference type="Pfam" id="PF13456">
    <property type="entry name" value="RVT_3"/>
    <property type="match status" value="1"/>
</dbReference>
<gene>
    <name evidence="2" type="ORF">Cgig2_011823</name>
</gene>
<comment type="caution">
    <text evidence="2">The sequence shown here is derived from an EMBL/GenBank/DDBJ whole genome shotgun (WGS) entry which is preliminary data.</text>
</comment>
<evidence type="ECO:0000259" key="1">
    <source>
        <dbReference type="Pfam" id="PF13456"/>
    </source>
</evidence>
<evidence type="ECO:0000313" key="3">
    <source>
        <dbReference type="Proteomes" id="UP001153076"/>
    </source>
</evidence>
<organism evidence="2 3">
    <name type="scientific">Carnegiea gigantea</name>
    <dbReference type="NCBI Taxonomy" id="171969"/>
    <lineage>
        <taxon>Eukaryota</taxon>
        <taxon>Viridiplantae</taxon>
        <taxon>Streptophyta</taxon>
        <taxon>Embryophyta</taxon>
        <taxon>Tracheophyta</taxon>
        <taxon>Spermatophyta</taxon>
        <taxon>Magnoliopsida</taxon>
        <taxon>eudicotyledons</taxon>
        <taxon>Gunneridae</taxon>
        <taxon>Pentapetalae</taxon>
        <taxon>Caryophyllales</taxon>
        <taxon>Cactineae</taxon>
        <taxon>Cactaceae</taxon>
        <taxon>Cactoideae</taxon>
        <taxon>Echinocereeae</taxon>
        <taxon>Carnegiea</taxon>
    </lineage>
</organism>
<name>A0A9Q1Q8A9_9CARY</name>